<dbReference type="Proteomes" id="UP000217881">
    <property type="component" value="Unassembled WGS sequence"/>
</dbReference>
<dbReference type="GO" id="GO:0020037">
    <property type="term" value="F:heme binding"/>
    <property type="evidence" value="ECO:0007669"/>
    <property type="project" value="InterPro"/>
</dbReference>
<organism evidence="5 6">
    <name type="scientific">Brevibacterium aurantiacum</name>
    <dbReference type="NCBI Taxonomy" id="273384"/>
    <lineage>
        <taxon>Bacteria</taxon>
        <taxon>Bacillati</taxon>
        <taxon>Actinomycetota</taxon>
        <taxon>Actinomycetes</taxon>
        <taxon>Micrococcales</taxon>
        <taxon>Brevibacteriaceae</taxon>
        <taxon>Brevibacterium</taxon>
    </lineage>
</organism>
<dbReference type="RefSeq" id="WP_096145693.1">
    <property type="nucleotide sequence ID" value="NZ_NRHA01000005.1"/>
</dbReference>
<accession>A0A2A3ZT02</accession>
<comment type="similarity">
    <text evidence="1">Belongs to the cytochrome P450 family.</text>
</comment>
<feature type="compositionally biased region" description="Low complexity" evidence="2">
    <location>
        <begin position="399"/>
        <end position="411"/>
    </location>
</feature>
<dbReference type="CDD" id="cd00207">
    <property type="entry name" value="fer2"/>
    <property type="match status" value="1"/>
</dbReference>
<feature type="domain" description="2Fe-2S ferredoxin-type" evidence="3">
    <location>
        <begin position="656"/>
        <end position="741"/>
    </location>
</feature>
<gene>
    <name evidence="5" type="ORF">CIK59_02820</name>
</gene>
<evidence type="ECO:0000313" key="6">
    <source>
        <dbReference type="Proteomes" id="UP000217881"/>
    </source>
</evidence>
<dbReference type="InterPro" id="IPR036396">
    <property type="entry name" value="Cyt_P450_sf"/>
</dbReference>
<evidence type="ECO:0008006" key="7">
    <source>
        <dbReference type="Google" id="ProtNLM"/>
    </source>
</evidence>
<evidence type="ECO:0000313" key="5">
    <source>
        <dbReference type="EMBL" id="PCC55112.1"/>
    </source>
</evidence>
<dbReference type="SUPFAM" id="SSF48264">
    <property type="entry name" value="Cytochrome P450"/>
    <property type="match status" value="1"/>
</dbReference>
<dbReference type="InterPro" id="IPR036010">
    <property type="entry name" value="2Fe-2S_ferredoxin-like_sf"/>
</dbReference>
<dbReference type="Pfam" id="PF00111">
    <property type="entry name" value="Fer2"/>
    <property type="match status" value="1"/>
</dbReference>
<dbReference type="InterPro" id="IPR006058">
    <property type="entry name" value="2Fe2S_fd_BS"/>
</dbReference>
<dbReference type="GO" id="GO:0004497">
    <property type="term" value="F:monooxygenase activity"/>
    <property type="evidence" value="ECO:0007669"/>
    <property type="project" value="InterPro"/>
</dbReference>
<dbReference type="InterPro" id="IPR001041">
    <property type="entry name" value="2Fe-2S_ferredoxin-type"/>
</dbReference>
<evidence type="ECO:0000259" key="4">
    <source>
        <dbReference type="PROSITE" id="PS51384"/>
    </source>
</evidence>
<sequence>MRTLNDLNTVTGELVDEGQLDELRETDWAARSERGVEVFRYDQGMQVLDHPDLLKGPSFQYRLDALGIQGEARRYVDMGITNTEGEQRRQMRASMGALFRPAQIAKLRDAIRTSARVLLDGIEAPDDFDLMDYCWNIPARTYCDLVSVPYEKKDMVIRVADSILGTLLKVDHSRREEAEAAILESVDVVREHLDLRRGNLGDDFTSVMIRQQMDGLLTEDQLVAQSFALLQASVDNTAHQMSHAFGNLLQNPDRWQAFIDDRSLRGPIIEETIRLFPRFGTIFRLAARDTVIDDLEISEGTWVFVSVRAGQRDAEAFEDPAVYTTDRKKKRPLMFGAGPYNCLGQNLARMEIEEALDAVADRFPDIRLSGKWERNHHNAVSETRRLHVDLGQEVVPPVAEAAEPEASSVSATEYSESESGHRAASVPPGEQVITGVIHGLVSAGRDSMSLELRAADGSPLPEWEPGSHIDVTLPNGEMRQYSLCGSLEDRRSYRVAVLHEEESSGGSSYVHEELRVGDRVEIQGPRNNFVFEPAPTYRFVAGGIGITAILPMAREAARQGADWSLIYLARNAERHALHDELMELPGYRLELMTTEKNGRPSLQQVTGKHSDGALLYACGPTELMNALYESDWPEDAIRIERFAPDTEAINAPKEAFRVNLTESEMALNVPEDKSILDVVEDAGIDWPYSCREGTCGSCETHILRGTADHRDAVLTPSERKENEYMMICVSRAQTDELDLEI</sequence>
<dbReference type="PANTHER" id="PTHR46696:SF1">
    <property type="entry name" value="CYTOCHROME P450 YJIB-RELATED"/>
    <property type="match status" value="1"/>
</dbReference>
<dbReference type="GO" id="GO:0005506">
    <property type="term" value="F:iron ion binding"/>
    <property type="evidence" value="ECO:0007669"/>
    <property type="project" value="InterPro"/>
</dbReference>
<protein>
    <recommendedName>
        <fullName evidence="7">Cytochrome P450</fullName>
    </recommendedName>
</protein>
<dbReference type="SUPFAM" id="SSF63380">
    <property type="entry name" value="Riboflavin synthase domain-like"/>
    <property type="match status" value="1"/>
</dbReference>
<dbReference type="GO" id="GO:0051537">
    <property type="term" value="F:2 iron, 2 sulfur cluster binding"/>
    <property type="evidence" value="ECO:0007669"/>
    <property type="project" value="InterPro"/>
</dbReference>
<dbReference type="GO" id="GO:0016705">
    <property type="term" value="F:oxidoreductase activity, acting on paired donors, with incorporation or reduction of molecular oxygen"/>
    <property type="evidence" value="ECO:0007669"/>
    <property type="project" value="InterPro"/>
</dbReference>
<dbReference type="Pfam" id="PF00067">
    <property type="entry name" value="p450"/>
    <property type="match status" value="1"/>
</dbReference>
<feature type="region of interest" description="Disordered" evidence="2">
    <location>
        <begin position="399"/>
        <end position="429"/>
    </location>
</feature>
<proteinExistence type="inferred from homology"/>
<dbReference type="PRINTS" id="PR00409">
    <property type="entry name" value="PHDIOXRDTASE"/>
</dbReference>
<dbReference type="Gene3D" id="3.40.50.80">
    <property type="entry name" value="Nucleotide-binding domain of ferredoxin-NADP reductase (FNR) module"/>
    <property type="match status" value="1"/>
</dbReference>
<dbReference type="Gene3D" id="2.40.30.10">
    <property type="entry name" value="Translation factors"/>
    <property type="match status" value="1"/>
</dbReference>
<evidence type="ECO:0000259" key="3">
    <source>
        <dbReference type="PROSITE" id="PS51085"/>
    </source>
</evidence>
<dbReference type="PROSITE" id="PS00197">
    <property type="entry name" value="2FE2S_FER_1"/>
    <property type="match status" value="1"/>
</dbReference>
<dbReference type="InterPro" id="IPR001128">
    <property type="entry name" value="Cyt_P450"/>
</dbReference>
<dbReference type="Gene3D" id="1.10.630.10">
    <property type="entry name" value="Cytochrome P450"/>
    <property type="match status" value="1"/>
</dbReference>
<dbReference type="EMBL" id="NRHA01000005">
    <property type="protein sequence ID" value="PCC55112.1"/>
    <property type="molecule type" value="Genomic_DNA"/>
</dbReference>
<dbReference type="AlphaFoldDB" id="A0A2A3ZT02"/>
<dbReference type="InterPro" id="IPR012675">
    <property type="entry name" value="Beta-grasp_dom_sf"/>
</dbReference>
<dbReference type="PROSITE" id="PS51384">
    <property type="entry name" value="FAD_FR"/>
    <property type="match status" value="1"/>
</dbReference>
<dbReference type="PANTHER" id="PTHR46696">
    <property type="entry name" value="P450, PUTATIVE (EUROFUNG)-RELATED"/>
    <property type="match status" value="1"/>
</dbReference>
<reference evidence="5 6" key="1">
    <citation type="journal article" date="2017" name="Elife">
        <title>Extensive horizontal gene transfer in cheese-associated bacteria.</title>
        <authorList>
            <person name="Bonham K.S."/>
            <person name="Wolfe B.E."/>
            <person name="Dutton R.J."/>
        </authorList>
    </citation>
    <scope>NUCLEOTIDE SEQUENCE [LARGE SCALE GENOMIC DNA]</scope>
    <source>
        <strain evidence="5 6">738_8</strain>
    </source>
</reference>
<dbReference type="SUPFAM" id="SSF54292">
    <property type="entry name" value="2Fe-2S ferredoxin-like"/>
    <property type="match status" value="1"/>
</dbReference>
<dbReference type="InterPro" id="IPR017938">
    <property type="entry name" value="Riboflavin_synthase-like_b-brl"/>
</dbReference>
<dbReference type="InterPro" id="IPR017927">
    <property type="entry name" value="FAD-bd_FR_type"/>
</dbReference>
<feature type="domain" description="FAD-binding FR-type" evidence="4">
    <location>
        <begin position="419"/>
        <end position="532"/>
    </location>
</feature>
<evidence type="ECO:0000256" key="2">
    <source>
        <dbReference type="SAM" id="MobiDB-lite"/>
    </source>
</evidence>
<name>A0A2A3ZT02_BREAU</name>
<dbReference type="Gene3D" id="3.10.20.30">
    <property type="match status" value="1"/>
</dbReference>
<evidence type="ECO:0000256" key="1">
    <source>
        <dbReference type="ARBA" id="ARBA00010617"/>
    </source>
</evidence>
<comment type="caution">
    <text evidence="5">The sequence shown here is derived from an EMBL/GenBank/DDBJ whole genome shotgun (WGS) entry which is preliminary data.</text>
</comment>
<dbReference type="InterPro" id="IPR039261">
    <property type="entry name" value="FNR_nucleotide-bd"/>
</dbReference>
<dbReference type="PROSITE" id="PS51085">
    <property type="entry name" value="2FE2S_FER_2"/>
    <property type="match status" value="1"/>
</dbReference>
<dbReference type="CDD" id="cd06185">
    <property type="entry name" value="PDR_like"/>
    <property type="match status" value="1"/>
</dbReference>
<dbReference type="SUPFAM" id="SSF52343">
    <property type="entry name" value="Ferredoxin reductase-like, C-terminal NADP-linked domain"/>
    <property type="match status" value="1"/>
</dbReference>